<accession>X1T6X9</accession>
<protein>
    <submittedName>
        <fullName evidence="1">Uncharacterized protein</fullName>
    </submittedName>
</protein>
<organism evidence="1">
    <name type="scientific">marine sediment metagenome</name>
    <dbReference type="NCBI Taxonomy" id="412755"/>
    <lineage>
        <taxon>unclassified sequences</taxon>
        <taxon>metagenomes</taxon>
        <taxon>ecological metagenomes</taxon>
    </lineage>
</organism>
<name>X1T6X9_9ZZZZ</name>
<reference evidence="1" key="1">
    <citation type="journal article" date="2014" name="Front. Microbiol.">
        <title>High frequency of phylogenetically diverse reductive dehalogenase-homologous genes in deep subseafloor sedimentary metagenomes.</title>
        <authorList>
            <person name="Kawai M."/>
            <person name="Futagami T."/>
            <person name="Toyoda A."/>
            <person name="Takaki Y."/>
            <person name="Nishi S."/>
            <person name="Hori S."/>
            <person name="Arai W."/>
            <person name="Tsubouchi T."/>
            <person name="Morono Y."/>
            <person name="Uchiyama I."/>
            <person name="Ito T."/>
            <person name="Fujiyama A."/>
            <person name="Inagaki F."/>
            <person name="Takami H."/>
        </authorList>
    </citation>
    <scope>NUCLEOTIDE SEQUENCE</scope>
    <source>
        <strain evidence="1">Expedition CK06-06</strain>
    </source>
</reference>
<comment type="caution">
    <text evidence="1">The sequence shown here is derived from an EMBL/GenBank/DDBJ whole genome shotgun (WGS) entry which is preliminary data.</text>
</comment>
<dbReference type="EMBL" id="BARW01008336">
    <property type="protein sequence ID" value="GAI83325.1"/>
    <property type="molecule type" value="Genomic_DNA"/>
</dbReference>
<dbReference type="AlphaFoldDB" id="X1T6X9"/>
<gene>
    <name evidence="1" type="ORF">S12H4_17121</name>
</gene>
<proteinExistence type="predicted"/>
<evidence type="ECO:0000313" key="1">
    <source>
        <dbReference type="EMBL" id="GAI83325.1"/>
    </source>
</evidence>
<sequence>MIKAYKRREKNKVKYTAEEIVNIWIGYVLNKNEMRINDHDARDIWHLFKPIVHCDIVTMEKRWKAFIDETFPILSDKIITNKDGLGIQLLIKKIQKYKSDLNSKRY</sequence>